<keyword evidence="3" id="KW-0729">SH3-binding</keyword>
<keyword evidence="9" id="KW-1185">Reference proteome</keyword>
<organism evidence="8 9">
    <name type="scientific">Bifiguratus adelaidae</name>
    <dbReference type="NCBI Taxonomy" id="1938954"/>
    <lineage>
        <taxon>Eukaryota</taxon>
        <taxon>Fungi</taxon>
        <taxon>Fungi incertae sedis</taxon>
        <taxon>Mucoromycota</taxon>
        <taxon>Mucoromycotina</taxon>
        <taxon>Endogonomycetes</taxon>
        <taxon>Endogonales</taxon>
        <taxon>Endogonales incertae sedis</taxon>
        <taxon>Bifiguratus</taxon>
    </lineage>
</organism>
<dbReference type="PROSITE" id="PS51335">
    <property type="entry name" value="ELMO"/>
    <property type="match status" value="1"/>
</dbReference>
<feature type="region of interest" description="Disordered" evidence="5">
    <location>
        <begin position="1"/>
        <end position="56"/>
    </location>
</feature>
<dbReference type="GO" id="GO:0048870">
    <property type="term" value="P:cell motility"/>
    <property type="evidence" value="ECO:0007669"/>
    <property type="project" value="TreeGrafter"/>
</dbReference>
<dbReference type="Pfam" id="PF16457">
    <property type="entry name" value="PH_12"/>
    <property type="match status" value="1"/>
</dbReference>
<dbReference type="PANTHER" id="PTHR12771">
    <property type="entry name" value="ENGULFMENT AND CELL MOTILITY"/>
    <property type="match status" value="1"/>
</dbReference>
<dbReference type="Gene3D" id="2.30.29.30">
    <property type="entry name" value="Pleckstrin-homology domain (PH domain)/Phosphotyrosine-binding domain (PTB)"/>
    <property type="match status" value="1"/>
</dbReference>
<keyword evidence="2" id="KW-0581">Phagocytosis</keyword>
<feature type="compositionally biased region" description="Polar residues" evidence="5">
    <location>
        <begin position="17"/>
        <end position="28"/>
    </location>
</feature>
<dbReference type="GO" id="GO:0006915">
    <property type="term" value="P:apoptotic process"/>
    <property type="evidence" value="ECO:0007669"/>
    <property type="project" value="UniProtKB-KW"/>
</dbReference>
<protein>
    <recommendedName>
        <fullName evidence="10">ELMO domain-containing protein</fullName>
    </recommendedName>
</protein>
<dbReference type="GO" id="GO:0005886">
    <property type="term" value="C:plasma membrane"/>
    <property type="evidence" value="ECO:0007669"/>
    <property type="project" value="TreeGrafter"/>
</dbReference>
<evidence type="ECO:0000256" key="1">
    <source>
        <dbReference type="ARBA" id="ARBA00022703"/>
    </source>
</evidence>
<dbReference type="PROSITE" id="PS50003">
    <property type="entry name" value="PH_DOMAIN"/>
    <property type="match status" value="1"/>
</dbReference>
<keyword evidence="1" id="KW-0053">Apoptosis</keyword>
<evidence type="ECO:0000313" key="9">
    <source>
        <dbReference type="Proteomes" id="UP000242875"/>
    </source>
</evidence>
<dbReference type="PANTHER" id="PTHR12771:SF56">
    <property type="entry name" value="CED-12"/>
    <property type="match status" value="1"/>
</dbReference>
<reference evidence="8 9" key="1">
    <citation type="journal article" date="2017" name="Mycologia">
        <title>Bifiguratus adelaidae, gen. et sp. nov., a new member of Mucoromycotina in endophytic and soil-dwelling habitats.</title>
        <authorList>
            <person name="Torres-Cruz T.J."/>
            <person name="Billingsley Tobias T.L."/>
            <person name="Almatruk M."/>
            <person name="Hesse C."/>
            <person name="Kuske C.R."/>
            <person name="Desiro A."/>
            <person name="Benucci G.M."/>
            <person name="Bonito G."/>
            <person name="Stajich J.E."/>
            <person name="Dunlap C."/>
            <person name="Arnold A.E."/>
            <person name="Porras-Alfaro A."/>
        </authorList>
    </citation>
    <scope>NUCLEOTIDE SEQUENCE [LARGE SCALE GENOMIC DNA]</scope>
    <source>
        <strain evidence="8 9">AZ0501</strain>
    </source>
</reference>
<dbReference type="InterPro" id="IPR050868">
    <property type="entry name" value="ELMO_domain-containing"/>
</dbReference>
<dbReference type="InterPro" id="IPR011993">
    <property type="entry name" value="PH-like_dom_sf"/>
</dbReference>
<feature type="domain" description="PH" evidence="6">
    <location>
        <begin position="535"/>
        <end position="687"/>
    </location>
</feature>
<sequence>MESTAAMEAEQMIKRLSQLTDKSNSNHTSDADRTPVATDVQPAHQQEDTEQGAQNSRKYVQDPLLGGKDDKVLKIATFSLQKYLKEREFADEFLSRGGLQSLCEIIRSTSGNTLAYALNSLTSLMEHDHGWATLEIDFITYIVSIVTHKQLVNVCRPATAILIKLICADKTHPNPELQCYGFSVIYAAIKKEPQFLPVLVDRLQSQDYILCLNSLSLLNAMLKHVTDDLRGWFTSELYNFDMRKNILRLMTEHPSDDLTAHLLEFQSLLIRNAHRRRRTQVSFDNPEHVDSLNYIAQVAGLRDDENRWLHLGFTTENPAEEFQQTGLLGLENMCAYVKSNEASFKKMISNQNNVENHRRCPFGRASVEATELLCDYWGITNGYATAIDFQPLVLYYDATHIITVQTIFHFFNEMAATSADFSRVLDLVRSQLKFAMRSADANRCLADFEKSMLGLPYQTIRERRIRELEWADDLLGREAITNLRSRIYKDSYDIVRQQRINCLLQGAWFALPNKQRERSNTLTDRGAQGNLTGPNVSPEGLTSPTTSSNTNENALSIRNRFVRLSTNRKYLHYGDFTDRHPSSKDIEELKERVDISTIKEIQLHNSRVSRLGPPTPTGDQSFRPLSTRLPSNVTISTIKSPTDSTEMPSFTIKLSNTSLSGHSSFTFHCTSHAQFSEWTDGLNLLLDRPITNKVTAEYINTLTEIGVKIKLLSIGGDHMEVPTSSLEIPSIPPGLGEGFFYLE</sequence>
<evidence type="ECO:0000256" key="3">
    <source>
        <dbReference type="ARBA" id="ARBA00023036"/>
    </source>
</evidence>
<evidence type="ECO:0000256" key="2">
    <source>
        <dbReference type="ARBA" id="ARBA00022907"/>
    </source>
</evidence>
<evidence type="ECO:0000313" key="8">
    <source>
        <dbReference type="EMBL" id="OZJ05804.1"/>
    </source>
</evidence>
<proteinExistence type="predicted"/>
<evidence type="ECO:0000256" key="5">
    <source>
        <dbReference type="SAM" id="MobiDB-lite"/>
    </source>
</evidence>
<dbReference type="AlphaFoldDB" id="A0A261Y5Q6"/>
<feature type="domain" description="ELMO" evidence="7">
    <location>
        <begin position="287"/>
        <end position="436"/>
    </location>
</feature>
<dbReference type="InterPro" id="IPR001849">
    <property type="entry name" value="PH_domain"/>
</dbReference>
<dbReference type="InterPro" id="IPR011989">
    <property type="entry name" value="ARM-like"/>
</dbReference>
<feature type="region of interest" description="Disordered" evidence="5">
    <location>
        <begin position="520"/>
        <end position="551"/>
    </location>
</feature>
<dbReference type="SUPFAM" id="SSF48371">
    <property type="entry name" value="ARM repeat"/>
    <property type="match status" value="1"/>
</dbReference>
<dbReference type="GO" id="GO:0017124">
    <property type="term" value="F:SH3 domain binding"/>
    <property type="evidence" value="ECO:0007669"/>
    <property type="project" value="UniProtKB-KW"/>
</dbReference>
<evidence type="ECO:0008006" key="10">
    <source>
        <dbReference type="Google" id="ProtNLM"/>
    </source>
</evidence>
<dbReference type="InterPro" id="IPR016024">
    <property type="entry name" value="ARM-type_fold"/>
</dbReference>
<name>A0A261Y5Q6_9FUNG</name>
<dbReference type="GO" id="GO:0007015">
    <property type="term" value="P:actin filament organization"/>
    <property type="evidence" value="ECO:0007669"/>
    <property type="project" value="TreeGrafter"/>
</dbReference>
<evidence type="ECO:0000259" key="7">
    <source>
        <dbReference type="PROSITE" id="PS51335"/>
    </source>
</evidence>
<evidence type="ECO:0000256" key="4">
    <source>
        <dbReference type="ARBA" id="ARBA00024863"/>
    </source>
</evidence>
<feature type="compositionally biased region" description="Low complexity" evidence="5">
    <location>
        <begin position="542"/>
        <end position="551"/>
    </location>
</feature>
<dbReference type="Pfam" id="PF11841">
    <property type="entry name" value="ELMO_ARM"/>
    <property type="match status" value="1"/>
</dbReference>
<gene>
    <name evidence="8" type="ORF">BZG36_00871</name>
</gene>
<dbReference type="OrthoDB" id="28413at2759"/>
<dbReference type="Pfam" id="PF04727">
    <property type="entry name" value="ELMO_CED12"/>
    <property type="match status" value="1"/>
</dbReference>
<comment type="caution">
    <text evidence="8">The sequence shown here is derived from an EMBL/GenBank/DDBJ whole genome shotgun (WGS) entry which is preliminary data.</text>
</comment>
<dbReference type="Gene3D" id="1.25.10.10">
    <property type="entry name" value="Leucine-rich Repeat Variant"/>
    <property type="match status" value="1"/>
</dbReference>
<accession>A0A261Y5Q6</accession>
<dbReference type="Proteomes" id="UP000242875">
    <property type="component" value="Unassembled WGS sequence"/>
</dbReference>
<comment type="function">
    <text evidence="4">Involved in cytoskeletal rearrangements required for phagocytosis of apoptotic cells and cell motility. Acts in association with DOCK1 and CRK. Was initially proposed to be required in complex with DOCK1 to activate Rac Rho small GTPases. May enhance the guanine nucleotide exchange factor (GEF) activity of DOCK1.</text>
</comment>
<dbReference type="InterPro" id="IPR024574">
    <property type="entry name" value="ELMO_ARM"/>
</dbReference>
<dbReference type="InterPro" id="IPR006816">
    <property type="entry name" value="ELMO_dom"/>
</dbReference>
<dbReference type="EMBL" id="MVBO01000009">
    <property type="protein sequence ID" value="OZJ05804.1"/>
    <property type="molecule type" value="Genomic_DNA"/>
</dbReference>
<evidence type="ECO:0000259" key="6">
    <source>
        <dbReference type="PROSITE" id="PS50003"/>
    </source>
</evidence>